<name>A0A0G1T1A9_9BACT</name>
<dbReference type="NCBIfam" id="TIGR03568">
    <property type="entry name" value="NeuC_NnaA"/>
    <property type="match status" value="1"/>
</dbReference>
<dbReference type="CDD" id="cd03786">
    <property type="entry name" value="GTB_UDP-GlcNAc_2-Epimerase"/>
    <property type="match status" value="1"/>
</dbReference>
<dbReference type="AlphaFoldDB" id="A0A0G1T1A9"/>
<dbReference type="GO" id="GO:0006047">
    <property type="term" value="P:UDP-N-acetylglucosamine metabolic process"/>
    <property type="evidence" value="ECO:0007669"/>
    <property type="project" value="InterPro"/>
</dbReference>
<sequence>MEDYLKKGRKRVVFLTSTRADFGKLKSLILALRKEPEFDVHVFATGMHMLADYGYTVNEIEKCRIPNIHKYISYSGQAPQEAILASTIAGFGNYIKEFRPDLIVVHGDRLEALGGALAGSFNNIPVAHIEGGELSGTLDGHIRHAATKMSTLHFVSNQAAKARVRQLGENPKNIFVIGSPEVDIILSKNLPTLAQAKKRYAVSYDRYAVLIYHPVTTELDALPEQVAELTSAVTRSDINYLVIYPNNDPGGEVIRQYFQKQLSTNPRFRLFPSLRFEHFLAFLQNAYFIIGNSSSAIREAPYFGVPTINVGTRQADRISNVASVLNHNNKQDEILATIQKFSGKKTRFKPVKTFGQGNSAKNFMKILKQKRIWQASTQKKFNDLNIVI</sequence>
<evidence type="ECO:0000313" key="3">
    <source>
        <dbReference type="Proteomes" id="UP000034879"/>
    </source>
</evidence>
<dbReference type="GO" id="GO:0004553">
    <property type="term" value="F:hydrolase activity, hydrolyzing O-glycosyl compounds"/>
    <property type="evidence" value="ECO:0007669"/>
    <property type="project" value="InterPro"/>
</dbReference>
<evidence type="ECO:0000313" key="2">
    <source>
        <dbReference type="EMBL" id="KKU75527.1"/>
    </source>
</evidence>
<dbReference type="PANTHER" id="PTHR43174:SF3">
    <property type="entry name" value="UDP-N-ACETYLGLUCOSAMINE 2-EPIMERASE"/>
    <property type="match status" value="1"/>
</dbReference>
<dbReference type="SUPFAM" id="SSF53756">
    <property type="entry name" value="UDP-Glycosyltransferase/glycogen phosphorylase"/>
    <property type="match status" value="1"/>
</dbReference>
<dbReference type="Proteomes" id="UP000034879">
    <property type="component" value="Unassembled WGS sequence"/>
</dbReference>
<dbReference type="Gene3D" id="3.40.50.2000">
    <property type="entry name" value="Glycogen Phosphorylase B"/>
    <property type="match status" value="2"/>
</dbReference>
<dbReference type="InterPro" id="IPR029767">
    <property type="entry name" value="WecB-like"/>
</dbReference>
<dbReference type="PATRIC" id="fig|1618749.3.peg.265"/>
<accession>A0A0G1T1A9</accession>
<feature type="domain" description="UDP-N-acetylglucosamine 2-epimerase" evidence="1">
    <location>
        <begin position="31"/>
        <end position="368"/>
    </location>
</feature>
<dbReference type="InterPro" id="IPR020004">
    <property type="entry name" value="UDP-GlcNAc_Epase"/>
</dbReference>
<comment type="caution">
    <text evidence="2">The sequence shown here is derived from an EMBL/GenBank/DDBJ whole genome shotgun (WGS) entry which is preliminary data.</text>
</comment>
<dbReference type="EMBL" id="LCOJ01000010">
    <property type="protein sequence ID" value="KKU75527.1"/>
    <property type="molecule type" value="Genomic_DNA"/>
</dbReference>
<proteinExistence type="predicted"/>
<dbReference type="InterPro" id="IPR003331">
    <property type="entry name" value="UDP_GlcNAc_Epimerase_2_dom"/>
</dbReference>
<reference evidence="2 3" key="1">
    <citation type="journal article" date="2015" name="Nature">
        <title>rRNA introns, odd ribosomes, and small enigmatic genomes across a large radiation of phyla.</title>
        <authorList>
            <person name="Brown C.T."/>
            <person name="Hug L.A."/>
            <person name="Thomas B.C."/>
            <person name="Sharon I."/>
            <person name="Castelle C.J."/>
            <person name="Singh A."/>
            <person name="Wilkins M.J."/>
            <person name="Williams K.H."/>
            <person name="Banfield J.F."/>
        </authorList>
    </citation>
    <scope>NUCLEOTIDE SEQUENCE [LARGE SCALE GENOMIC DNA]</scope>
</reference>
<evidence type="ECO:0000259" key="1">
    <source>
        <dbReference type="Pfam" id="PF02350"/>
    </source>
</evidence>
<dbReference type="Pfam" id="PF02350">
    <property type="entry name" value="Epimerase_2"/>
    <property type="match status" value="1"/>
</dbReference>
<dbReference type="PANTHER" id="PTHR43174">
    <property type="entry name" value="UDP-N-ACETYLGLUCOSAMINE 2-EPIMERASE"/>
    <property type="match status" value="1"/>
</dbReference>
<gene>
    <name evidence="2" type="ORF">UY01_C0010G0004</name>
</gene>
<protein>
    <submittedName>
        <fullName evidence="2">UDP-N-acetylglucosamine 2-epimerase</fullName>
    </submittedName>
</protein>
<organism evidence="2 3">
    <name type="scientific">Candidatus Nomurabacteria bacterium GW2011_GWB1_47_6</name>
    <dbReference type="NCBI Taxonomy" id="1618749"/>
    <lineage>
        <taxon>Bacteria</taxon>
        <taxon>Candidatus Nomuraibacteriota</taxon>
    </lineage>
</organism>